<dbReference type="RefSeq" id="WP_020817403.1">
    <property type="nucleotide sequence ID" value="NZ_ATAY01000103.1"/>
</dbReference>
<dbReference type="Proteomes" id="UP000016860">
    <property type="component" value="Unassembled WGS sequence"/>
</dbReference>
<feature type="transmembrane region" description="Helical" evidence="1">
    <location>
        <begin position="6"/>
        <end position="26"/>
    </location>
</feature>
<dbReference type="AlphaFoldDB" id="U4QX58"/>
<dbReference type="PATRIC" id="fig|1330534.3.peg.4031"/>
<organism evidence="2 3">
    <name type="scientific">Ruminiclostridium papyrosolvens C7</name>
    <dbReference type="NCBI Taxonomy" id="1330534"/>
    <lineage>
        <taxon>Bacteria</taxon>
        <taxon>Bacillati</taxon>
        <taxon>Bacillota</taxon>
        <taxon>Clostridia</taxon>
        <taxon>Eubacteriales</taxon>
        <taxon>Oscillospiraceae</taxon>
        <taxon>Ruminiclostridium</taxon>
    </lineage>
</organism>
<proteinExistence type="predicted"/>
<name>U4QX58_9FIRM</name>
<gene>
    <name evidence="2" type="ORF">L323_20315</name>
</gene>
<keyword evidence="1" id="KW-1133">Transmembrane helix</keyword>
<sequence length="177" mass="20441">MKKSHVITLVVISIGLIIYGICVMYINNSQLTKDELIGYLDKKIIKNGYDFSLKAEKDIDNKHLLLFTFTKKGTNSNFVAISFFHSIGNGKFKYDNYIASTEHTHIATLSTQNKNKNDLYYTIFYGIINQGDTQKYRIISNGKEVIESIKPGEYFIRYYHLKSDKYGTKILPIKEIK</sequence>
<protein>
    <submittedName>
        <fullName evidence="2">Uncharacterized protein</fullName>
    </submittedName>
</protein>
<evidence type="ECO:0000256" key="1">
    <source>
        <dbReference type="SAM" id="Phobius"/>
    </source>
</evidence>
<evidence type="ECO:0000313" key="2">
    <source>
        <dbReference type="EMBL" id="EPR07485.1"/>
    </source>
</evidence>
<keyword evidence="1" id="KW-0812">Transmembrane</keyword>
<reference evidence="2 3" key="1">
    <citation type="journal article" date="2013" name="Genome Announc.">
        <title>Draft Genome Sequence of the Cellulolytic Bacterium Clostridium papyrosolvens C7 (ATCC 700395).</title>
        <authorList>
            <person name="Zepeda V."/>
            <person name="Dassa B."/>
            <person name="Borovok I."/>
            <person name="Lamed R."/>
            <person name="Bayer E.A."/>
            <person name="Cate J.H."/>
        </authorList>
    </citation>
    <scope>NUCLEOTIDE SEQUENCE [LARGE SCALE GENOMIC DNA]</scope>
    <source>
        <strain evidence="2 3">C7</strain>
    </source>
</reference>
<accession>U4QX58</accession>
<evidence type="ECO:0000313" key="3">
    <source>
        <dbReference type="Proteomes" id="UP000016860"/>
    </source>
</evidence>
<comment type="caution">
    <text evidence="2">The sequence shown here is derived from an EMBL/GenBank/DDBJ whole genome shotgun (WGS) entry which is preliminary data.</text>
</comment>
<dbReference type="EMBL" id="ATAY01000103">
    <property type="protein sequence ID" value="EPR07485.1"/>
    <property type="molecule type" value="Genomic_DNA"/>
</dbReference>
<keyword evidence="1" id="KW-0472">Membrane</keyword>